<accession>A0A9D4NN41</accession>
<proteinExistence type="predicted"/>
<keyword evidence="3" id="KW-1185">Reference proteome</keyword>
<protein>
    <submittedName>
        <fullName evidence="2">Uncharacterized protein</fullName>
    </submittedName>
</protein>
<organism evidence="2 3">
    <name type="scientific">Dreissena polymorpha</name>
    <name type="common">Zebra mussel</name>
    <name type="synonym">Mytilus polymorpha</name>
    <dbReference type="NCBI Taxonomy" id="45954"/>
    <lineage>
        <taxon>Eukaryota</taxon>
        <taxon>Metazoa</taxon>
        <taxon>Spiralia</taxon>
        <taxon>Lophotrochozoa</taxon>
        <taxon>Mollusca</taxon>
        <taxon>Bivalvia</taxon>
        <taxon>Autobranchia</taxon>
        <taxon>Heteroconchia</taxon>
        <taxon>Euheterodonta</taxon>
        <taxon>Imparidentia</taxon>
        <taxon>Neoheterodontei</taxon>
        <taxon>Myida</taxon>
        <taxon>Dreissenoidea</taxon>
        <taxon>Dreissenidae</taxon>
        <taxon>Dreissena</taxon>
    </lineage>
</organism>
<evidence type="ECO:0000313" key="3">
    <source>
        <dbReference type="Proteomes" id="UP000828390"/>
    </source>
</evidence>
<evidence type="ECO:0000313" key="2">
    <source>
        <dbReference type="EMBL" id="KAH3897475.1"/>
    </source>
</evidence>
<reference evidence="2" key="1">
    <citation type="journal article" date="2019" name="bioRxiv">
        <title>The Genome of the Zebra Mussel, Dreissena polymorpha: A Resource for Invasive Species Research.</title>
        <authorList>
            <person name="McCartney M.A."/>
            <person name="Auch B."/>
            <person name="Kono T."/>
            <person name="Mallez S."/>
            <person name="Zhang Y."/>
            <person name="Obille A."/>
            <person name="Becker A."/>
            <person name="Abrahante J.E."/>
            <person name="Garbe J."/>
            <person name="Badalamenti J.P."/>
            <person name="Herman A."/>
            <person name="Mangelson H."/>
            <person name="Liachko I."/>
            <person name="Sullivan S."/>
            <person name="Sone E.D."/>
            <person name="Koren S."/>
            <person name="Silverstein K.A.T."/>
            <person name="Beckman K.B."/>
            <person name="Gohl D.M."/>
        </authorList>
    </citation>
    <scope>NUCLEOTIDE SEQUENCE</scope>
    <source>
        <strain evidence="2">Duluth1</strain>
        <tissue evidence="2">Whole animal</tissue>
    </source>
</reference>
<sequence length="148" mass="17034">MNLQKLHSIRDGHRGVIQHHLKNIEDAKSDSTLIEFSTILEALETKMKILESINEKILSKTEVDGIQEEMLTTEQYTINMEIKFRKLKAFMEQQTQPKVQSSPPLSLRETSSVVKSVNEAASPVVQSVNFRWDSDQRERSSGDQQYRT</sequence>
<feature type="region of interest" description="Disordered" evidence="1">
    <location>
        <begin position="93"/>
        <end position="112"/>
    </location>
</feature>
<dbReference type="EMBL" id="JAIWYP010000001">
    <property type="protein sequence ID" value="KAH3897475.1"/>
    <property type="molecule type" value="Genomic_DNA"/>
</dbReference>
<dbReference type="AlphaFoldDB" id="A0A9D4NN41"/>
<gene>
    <name evidence="2" type="ORF">DPMN_021663</name>
</gene>
<comment type="caution">
    <text evidence="2">The sequence shown here is derived from an EMBL/GenBank/DDBJ whole genome shotgun (WGS) entry which is preliminary data.</text>
</comment>
<name>A0A9D4NN41_DREPO</name>
<reference evidence="2" key="2">
    <citation type="submission" date="2020-11" db="EMBL/GenBank/DDBJ databases">
        <authorList>
            <person name="McCartney M.A."/>
            <person name="Auch B."/>
            <person name="Kono T."/>
            <person name="Mallez S."/>
            <person name="Becker A."/>
            <person name="Gohl D.M."/>
            <person name="Silverstein K.A.T."/>
            <person name="Koren S."/>
            <person name="Bechman K.B."/>
            <person name="Herman A."/>
            <person name="Abrahante J.E."/>
            <person name="Garbe J."/>
        </authorList>
    </citation>
    <scope>NUCLEOTIDE SEQUENCE</scope>
    <source>
        <strain evidence="2">Duluth1</strain>
        <tissue evidence="2">Whole animal</tissue>
    </source>
</reference>
<evidence type="ECO:0000256" key="1">
    <source>
        <dbReference type="SAM" id="MobiDB-lite"/>
    </source>
</evidence>
<dbReference type="Proteomes" id="UP000828390">
    <property type="component" value="Unassembled WGS sequence"/>
</dbReference>